<gene>
    <name evidence="1" type="ORF">A5634_16090</name>
</gene>
<comment type="caution">
    <text evidence="1">The sequence shown here is derived from an EMBL/GenBank/DDBJ whole genome shotgun (WGS) entry which is preliminary data.</text>
</comment>
<protein>
    <recommendedName>
        <fullName evidence="3">Methyltransferase type 12</fullName>
    </recommendedName>
</protein>
<sequence>MSSKRSCPICEADSLMAESFLRANIDTTRLDGFSYASRKTPEYMNLNLVRCLQCDLVYADDPPSQDELARAYHVADYDSAEEADDAAIAYIHAMRSTLMALPRRESVLEIGAGTGVLLEHLRLQGFTELVGVEPSAAAICAAPLHRQPWIRKGVFQEQDFAPGSFDLICCFMTMEHVLDPKVIALAAFRLLRPGGAFVTVTHDYQGRLNRMLGKRSPIIDIEHMQLFSATSIRTLFETTGYRDIRVERFVNRYAFRYWWRLVPAPGPVKRTVARAAEVVHLDGVKLGFNVGNSMTSGVKSA</sequence>
<proteinExistence type="predicted"/>
<evidence type="ECO:0000313" key="2">
    <source>
        <dbReference type="Proteomes" id="UP000093928"/>
    </source>
</evidence>
<dbReference type="SUPFAM" id="SSF53335">
    <property type="entry name" value="S-adenosyl-L-methionine-dependent methyltransferases"/>
    <property type="match status" value="1"/>
</dbReference>
<accession>A0A1A3P8D6</accession>
<organism evidence="1 2">
    <name type="scientific">Mycobacterium asiaticum</name>
    <dbReference type="NCBI Taxonomy" id="1790"/>
    <lineage>
        <taxon>Bacteria</taxon>
        <taxon>Bacillati</taxon>
        <taxon>Actinomycetota</taxon>
        <taxon>Actinomycetes</taxon>
        <taxon>Mycobacteriales</taxon>
        <taxon>Mycobacteriaceae</taxon>
        <taxon>Mycobacterium</taxon>
    </lineage>
</organism>
<dbReference type="Pfam" id="PF13489">
    <property type="entry name" value="Methyltransf_23"/>
    <property type="match status" value="1"/>
</dbReference>
<evidence type="ECO:0008006" key="3">
    <source>
        <dbReference type="Google" id="ProtNLM"/>
    </source>
</evidence>
<dbReference type="InterPro" id="IPR029063">
    <property type="entry name" value="SAM-dependent_MTases_sf"/>
</dbReference>
<reference evidence="1 2" key="1">
    <citation type="submission" date="2016-06" db="EMBL/GenBank/DDBJ databases">
        <authorList>
            <person name="Kjaerup R.B."/>
            <person name="Dalgaard T.S."/>
            <person name="Juul-Madsen H.R."/>
        </authorList>
    </citation>
    <scope>NUCLEOTIDE SEQUENCE [LARGE SCALE GENOMIC DNA]</scope>
    <source>
        <strain evidence="1 2">1165133.8</strain>
    </source>
</reference>
<evidence type="ECO:0000313" key="1">
    <source>
        <dbReference type="EMBL" id="OBK30493.1"/>
    </source>
</evidence>
<dbReference type="Gene3D" id="3.40.50.150">
    <property type="entry name" value="Vaccinia Virus protein VP39"/>
    <property type="match status" value="1"/>
</dbReference>
<dbReference type="Proteomes" id="UP000093928">
    <property type="component" value="Unassembled WGS sequence"/>
</dbReference>
<dbReference type="PANTHER" id="PTHR43861">
    <property type="entry name" value="TRANS-ACONITATE 2-METHYLTRANSFERASE-RELATED"/>
    <property type="match status" value="1"/>
</dbReference>
<dbReference type="CDD" id="cd02440">
    <property type="entry name" value="AdoMet_MTases"/>
    <property type="match status" value="1"/>
</dbReference>
<dbReference type="EMBL" id="LZLS01000027">
    <property type="protein sequence ID" value="OBK30493.1"/>
    <property type="molecule type" value="Genomic_DNA"/>
</dbReference>
<dbReference type="PANTHER" id="PTHR43861:SF6">
    <property type="entry name" value="METHYLTRANSFERASE TYPE 11"/>
    <property type="match status" value="1"/>
</dbReference>
<dbReference type="AlphaFoldDB" id="A0A1A3P8D6"/>
<name>A0A1A3P8D6_MYCAS</name>